<dbReference type="AlphaFoldDB" id="A0A1H9I7V5"/>
<keyword evidence="4" id="KW-1185">Reference proteome</keyword>
<gene>
    <name evidence="3" type="ORF">SAMN05421756_105121</name>
</gene>
<evidence type="ECO:0000256" key="1">
    <source>
        <dbReference type="SAM" id="MobiDB-lite"/>
    </source>
</evidence>
<dbReference type="EMBL" id="FOFA01000005">
    <property type="protein sequence ID" value="SEQ70626.1"/>
    <property type="molecule type" value="Genomic_DNA"/>
</dbReference>
<proteinExistence type="predicted"/>
<feature type="region of interest" description="Disordered" evidence="1">
    <location>
        <begin position="262"/>
        <end position="293"/>
    </location>
</feature>
<dbReference type="STRING" id="1036181.SAMN05421756_105121"/>
<name>A0A1H9I7V5_9ACTN</name>
<accession>A0A1H9I7V5</accession>
<protein>
    <recommendedName>
        <fullName evidence="2">DUF222 domain-containing protein</fullName>
    </recommendedName>
</protein>
<organism evidence="3 4">
    <name type="scientific">Microlunatus flavus</name>
    <dbReference type="NCBI Taxonomy" id="1036181"/>
    <lineage>
        <taxon>Bacteria</taxon>
        <taxon>Bacillati</taxon>
        <taxon>Actinomycetota</taxon>
        <taxon>Actinomycetes</taxon>
        <taxon>Propionibacteriales</taxon>
        <taxon>Propionibacteriaceae</taxon>
        <taxon>Microlunatus</taxon>
    </lineage>
</organism>
<feature type="domain" description="DUF222" evidence="2">
    <location>
        <begin position="60"/>
        <end position="395"/>
    </location>
</feature>
<reference evidence="4" key="1">
    <citation type="submission" date="2016-10" db="EMBL/GenBank/DDBJ databases">
        <authorList>
            <person name="Varghese N."/>
            <person name="Submissions S."/>
        </authorList>
    </citation>
    <scope>NUCLEOTIDE SEQUENCE [LARGE SCALE GENOMIC DNA]</scope>
    <source>
        <strain evidence="4">CGMCC 4.6856</strain>
    </source>
</reference>
<dbReference type="Proteomes" id="UP000198504">
    <property type="component" value="Unassembled WGS sequence"/>
</dbReference>
<evidence type="ECO:0000259" key="2">
    <source>
        <dbReference type="Pfam" id="PF02720"/>
    </source>
</evidence>
<dbReference type="InterPro" id="IPR003870">
    <property type="entry name" value="DUF222"/>
</dbReference>
<evidence type="ECO:0000313" key="4">
    <source>
        <dbReference type="Proteomes" id="UP000198504"/>
    </source>
</evidence>
<sequence length="510" mass="54700">MVSGRIVRMFDPAVEVATAAQLAERIADAHARLVEAECEELVLAAAWADAHYLDPDGTRQHEFAPVVERSVAWGGDGCPPVSEHCALELGALRGTGATTARMLITDALDVRHRLPRLWALVRAGSVRQWQARAVAQATHALSWDQAVAVDARLSGFLPLLPWPRFRRLLTAAVLDADPEAARERAEAAATSVGVWAFEGEHGLKTLVAKASSGDVTWFLAVVDRIAGILALEGDRGTADVRRAKAVGVLAQPARALALLVAHAGDEDRRTSEPRPADPDDEPDPRPDPSLDLRVPAVLGAGRDGGALDDATLARLARAARPRVVLHLHLSDATLRSGEGLVRPEHGDALTLAQLREWLVDTGCSVTVRPVVDPVATAAVDAYEVPGRLRDALVLRHPVDVFPFGQATSRTLDADHTVPFVPLDRGGPPGQTGLHNLGPLTRRHHRAVTAGRWRRRQPVAGTYLFRSPTGFVFAVTNQGTLRLGRSAFTDALWDLAASAGTWEEARLSVAA</sequence>
<feature type="compositionally biased region" description="Basic and acidic residues" evidence="1">
    <location>
        <begin position="263"/>
        <end position="290"/>
    </location>
</feature>
<dbReference type="Pfam" id="PF02720">
    <property type="entry name" value="DUF222"/>
    <property type="match status" value="1"/>
</dbReference>
<evidence type="ECO:0000313" key="3">
    <source>
        <dbReference type="EMBL" id="SEQ70626.1"/>
    </source>
</evidence>